<evidence type="ECO:0000313" key="2">
    <source>
        <dbReference type="Proteomes" id="UP000499080"/>
    </source>
</evidence>
<name>A0A4Y2BG04_ARAVE</name>
<accession>A0A4Y2BG04</accession>
<dbReference type="Proteomes" id="UP000499080">
    <property type="component" value="Unassembled WGS sequence"/>
</dbReference>
<organism evidence="1 2">
    <name type="scientific">Araneus ventricosus</name>
    <name type="common">Orbweaver spider</name>
    <name type="synonym">Epeira ventricosa</name>
    <dbReference type="NCBI Taxonomy" id="182803"/>
    <lineage>
        <taxon>Eukaryota</taxon>
        <taxon>Metazoa</taxon>
        <taxon>Ecdysozoa</taxon>
        <taxon>Arthropoda</taxon>
        <taxon>Chelicerata</taxon>
        <taxon>Arachnida</taxon>
        <taxon>Araneae</taxon>
        <taxon>Araneomorphae</taxon>
        <taxon>Entelegynae</taxon>
        <taxon>Araneoidea</taxon>
        <taxon>Araneidae</taxon>
        <taxon>Araneus</taxon>
    </lineage>
</organism>
<proteinExistence type="predicted"/>
<dbReference type="EMBL" id="BGPR01000070">
    <property type="protein sequence ID" value="GBL90226.1"/>
    <property type="molecule type" value="Genomic_DNA"/>
</dbReference>
<reference evidence="1 2" key="1">
    <citation type="journal article" date="2019" name="Sci. Rep.">
        <title>Orb-weaving spider Araneus ventricosus genome elucidates the spidroin gene catalogue.</title>
        <authorList>
            <person name="Kono N."/>
            <person name="Nakamura H."/>
            <person name="Ohtoshi R."/>
            <person name="Moran D.A.P."/>
            <person name="Shinohara A."/>
            <person name="Yoshida Y."/>
            <person name="Fujiwara M."/>
            <person name="Mori M."/>
            <person name="Tomita M."/>
            <person name="Arakawa K."/>
        </authorList>
    </citation>
    <scope>NUCLEOTIDE SEQUENCE [LARGE SCALE GENOMIC DNA]</scope>
</reference>
<sequence length="87" mass="10159">MLHDLRRSFSADFVISIFNELYYSFLGCVYISYPLTPNVPITSELHEQTLVVYLGHRWVPRKPLSFVTCGLLDMRSVSYLFPPDKTR</sequence>
<comment type="caution">
    <text evidence="1">The sequence shown here is derived from an EMBL/GenBank/DDBJ whole genome shotgun (WGS) entry which is preliminary data.</text>
</comment>
<evidence type="ECO:0000313" key="1">
    <source>
        <dbReference type="EMBL" id="GBL90226.1"/>
    </source>
</evidence>
<keyword evidence="2" id="KW-1185">Reference proteome</keyword>
<dbReference type="AlphaFoldDB" id="A0A4Y2BG04"/>
<protein>
    <submittedName>
        <fullName evidence="1">Uncharacterized protein</fullName>
    </submittedName>
</protein>
<gene>
    <name evidence="1" type="ORF">AVEN_130341_1</name>
</gene>